<keyword evidence="1" id="KW-0472">Membrane</keyword>
<dbReference type="Pfam" id="PF20108">
    <property type="entry name" value="DUF6498"/>
    <property type="match status" value="1"/>
</dbReference>
<evidence type="ECO:0000313" key="3">
    <source>
        <dbReference type="Proteomes" id="UP001626537"/>
    </source>
</evidence>
<dbReference type="InterPro" id="IPR045466">
    <property type="entry name" value="DUF6498"/>
</dbReference>
<feature type="transmembrane region" description="Helical" evidence="1">
    <location>
        <begin position="49"/>
        <end position="67"/>
    </location>
</feature>
<reference evidence="2 3" key="1">
    <citation type="submission" date="2023-10" db="EMBL/GenBank/DDBJ databases">
        <title>Two novel species belonging to the OM43/NOR5 clade.</title>
        <authorList>
            <person name="Park M."/>
        </authorList>
    </citation>
    <scope>NUCLEOTIDE SEQUENCE [LARGE SCALE GENOMIC DNA]</scope>
    <source>
        <strain evidence="2 3">IMCC43200</strain>
    </source>
</reference>
<dbReference type="Proteomes" id="UP001626537">
    <property type="component" value="Chromosome"/>
</dbReference>
<organism evidence="2 3">
    <name type="scientific">Congregibacter variabilis</name>
    <dbReference type="NCBI Taxonomy" id="3081200"/>
    <lineage>
        <taxon>Bacteria</taxon>
        <taxon>Pseudomonadati</taxon>
        <taxon>Pseudomonadota</taxon>
        <taxon>Gammaproteobacteria</taxon>
        <taxon>Cellvibrionales</taxon>
        <taxon>Halieaceae</taxon>
        <taxon>Congregibacter</taxon>
    </lineage>
</organism>
<dbReference type="EMBL" id="CP136864">
    <property type="protein sequence ID" value="WOJ91998.1"/>
    <property type="molecule type" value="Genomic_DNA"/>
</dbReference>
<keyword evidence="1" id="KW-1133">Transmembrane helix</keyword>
<feature type="transmembrane region" description="Helical" evidence="1">
    <location>
        <begin position="141"/>
        <end position="162"/>
    </location>
</feature>
<proteinExistence type="predicted"/>
<feature type="transmembrane region" description="Helical" evidence="1">
    <location>
        <begin position="182"/>
        <end position="212"/>
    </location>
</feature>
<sequence length="231" mass="25527">MTPPNSPPPQQQPTAFYQGRRRQLNLALLITANLLPLLGVLLFDWDVGALIILYWSENLILGAYNVIKMASVGGIQAVFPSLFFLMHYGGFCAVHGFFILRILFDAPTSFGDETPWPLFLVFLQLLFQVVEQVFALAPREWVIAFIGLTISHGYSFVSNFLIADERASATVNGLMAAPYKRIVILHITIIAGGFAIMSLGQPLFLLIVLVGLKTAMDVGLHVREHRKAAVS</sequence>
<dbReference type="RefSeq" id="WP_407346564.1">
    <property type="nucleotide sequence ID" value="NZ_CP136864.1"/>
</dbReference>
<accession>A0ABZ0HZ27</accession>
<protein>
    <submittedName>
        <fullName evidence="2">DUF6498-containing protein</fullName>
    </submittedName>
</protein>
<evidence type="ECO:0000313" key="2">
    <source>
        <dbReference type="EMBL" id="WOJ91998.1"/>
    </source>
</evidence>
<feature type="transmembrane region" description="Helical" evidence="1">
    <location>
        <begin position="79"/>
        <end position="104"/>
    </location>
</feature>
<feature type="transmembrane region" description="Helical" evidence="1">
    <location>
        <begin position="24"/>
        <end position="43"/>
    </location>
</feature>
<feature type="transmembrane region" description="Helical" evidence="1">
    <location>
        <begin position="116"/>
        <end position="134"/>
    </location>
</feature>
<name>A0ABZ0HZ27_9GAMM</name>
<gene>
    <name evidence="2" type="ORF">R0135_09385</name>
</gene>
<evidence type="ECO:0000256" key="1">
    <source>
        <dbReference type="SAM" id="Phobius"/>
    </source>
</evidence>
<keyword evidence="1" id="KW-0812">Transmembrane</keyword>
<keyword evidence="3" id="KW-1185">Reference proteome</keyword>